<gene>
    <name evidence="2" type="ORF">HMPREF9432_00539</name>
</gene>
<organism evidence="2 3">
    <name type="scientific">Selenomonas noxia F0398</name>
    <dbReference type="NCBI Taxonomy" id="702437"/>
    <lineage>
        <taxon>Bacteria</taxon>
        <taxon>Bacillati</taxon>
        <taxon>Bacillota</taxon>
        <taxon>Negativicutes</taxon>
        <taxon>Selenomonadales</taxon>
        <taxon>Selenomonadaceae</taxon>
        <taxon>Selenomonas</taxon>
    </lineage>
</organism>
<feature type="region of interest" description="Disordered" evidence="1">
    <location>
        <begin position="169"/>
        <end position="189"/>
    </location>
</feature>
<proteinExistence type="predicted"/>
<reference evidence="2 3" key="1">
    <citation type="submission" date="2011-08" db="EMBL/GenBank/DDBJ databases">
        <title>The Genome Sequence of Selenomonas noxia F0398.</title>
        <authorList>
            <consortium name="The Broad Institute Genome Sequencing Platform"/>
            <person name="Earl A."/>
            <person name="Ward D."/>
            <person name="Feldgarden M."/>
            <person name="Gevers D."/>
            <person name="Izard J."/>
            <person name="Ganesan A."/>
            <person name="Blanton J.M."/>
            <person name="Baranova O.V."/>
            <person name="Tanner A.C."/>
            <person name="Dewhirst F.E."/>
            <person name="Young S.K."/>
            <person name="Zeng Q."/>
            <person name="Gargeya S."/>
            <person name="Fitzgerald M."/>
            <person name="Haas B."/>
            <person name="Abouelleil A."/>
            <person name="Alvarado L."/>
            <person name="Arachchi H.M."/>
            <person name="Berlin A."/>
            <person name="Brown A."/>
            <person name="Chapman S.B."/>
            <person name="Chen Z."/>
            <person name="Dunbar C."/>
            <person name="Freedman E."/>
            <person name="Gearin G."/>
            <person name="Gellesch M."/>
            <person name="Goldberg J."/>
            <person name="Griggs A."/>
            <person name="Gujja S."/>
            <person name="Heiman D."/>
            <person name="Howarth C."/>
            <person name="Larson L."/>
            <person name="Lui A."/>
            <person name="MacDonald P.J.P."/>
            <person name="Montmayeur A."/>
            <person name="Murphy C."/>
            <person name="Neiman D."/>
            <person name="Pearson M."/>
            <person name="Priest M."/>
            <person name="Roberts A."/>
            <person name="Saif S."/>
            <person name="Shea T."/>
            <person name="Shenoy N."/>
            <person name="Sisk P."/>
            <person name="Stolte C."/>
            <person name="Sykes S."/>
            <person name="Wortman J."/>
            <person name="Nusbaum C."/>
            <person name="Birren B."/>
        </authorList>
    </citation>
    <scope>NUCLEOTIDE SEQUENCE [LARGE SCALE GENOMIC DNA]</scope>
    <source>
        <strain evidence="2 3">F0398</strain>
    </source>
</reference>
<sequence>MSIFEGIGKIGDYTHLRSLQREMKYRIKTGASLRQAMGAQTQPGKTKQSDLQGTDDTRSANREGRIRQKLRQGQKLSAADKQYLKDNAPDLYEKATRIEERREALARALQRAKTKDEALRAVAQANIAVLAEMKAGGGDVPSFRGVGAGSSEGASAPVMTAGGAAAAGDALDMPPAETGAAVSAPSSGEMQGALGREALAQTGGDAPAAGAASQNAVQASGAAEEKEGFKPGPSTRDPYGNRRVLSREELDDMMRTAQRAGNLSPLDNEKVYLLRALQREWMEYANSEEYQNLPNTALDAADEETHGAVRRRKRQEQDGVSAAPPVPSAAEIFAAAHRYYHVAHDGERFIAKG</sequence>
<dbReference type="EMBL" id="ADGH01000003">
    <property type="protein sequence ID" value="EHG26038.1"/>
    <property type="molecule type" value="Genomic_DNA"/>
</dbReference>
<feature type="compositionally biased region" description="Basic and acidic residues" evidence="1">
    <location>
        <begin position="55"/>
        <end position="66"/>
    </location>
</feature>
<feature type="region of interest" description="Disordered" evidence="1">
    <location>
        <begin position="301"/>
        <end position="326"/>
    </location>
</feature>
<evidence type="ECO:0000256" key="1">
    <source>
        <dbReference type="SAM" id="MobiDB-lite"/>
    </source>
</evidence>
<name>A0ABP2MTF4_9FIRM</name>
<feature type="region of interest" description="Disordered" evidence="1">
    <location>
        <begin position="34"/>
        <end position="77"/>
    </location>
</feature>
<feature type="compositionally biased region" description="Polar residues" evidence="1">
    <location>
        <begin position="38"/>
        <end position="54"/>
    </location>
</feature>
<protein>
    <submittedName>
        <fullName evidence="2">Uncharacterized protein</fullName>
    </submittedName>
</protein>
<feature type="compositionally biased region" description="Low complexity" evidence="1">
    <location>
        <begin position="202"/>
        <end position="222"/>
    </location>
</feature>
<accession>A0ABP2MTF4</accession>
<dbReference type="Proteomes" id="UP000003175">
    <property type="component" value="Unassembled WGS sequence"/>
</dbReference>
<dbReference type="RefSeq" id="WP_006695988.1">
    <property type="nucleotide sequence ID" value="NZ_JH376857.1"/>
</dbReference>
<evidence type="ECO:0000313" key="2">
    <source>
        <dbReference type="EMBL" id="EHG26038.1"/>
    </source>
</evidence>
<feature type="region of interest" description="Disordered" evidence="1">
    <location>
        <begin position="202"/>
        <end position="243"/>
    </location>
</feature>
<keyword evidence="3" id="KW-1185">Reference proteome</keyword>
<comment type="caution">
    <text evidence="2">The sequence shown here is derived from an EMBL/GenBank/DDBJ whole genome shotgun (WGS) entry which is preliminary data.</text>
</comment>
<evidence type="ECO:0000313" key="3">
    <source>
        <dbReference type="Proteomes" id="UP000003175"/>
    </source>
</evidence>